<reference evidence="4" key="2">
    <citation type="submission" date="2025-08" db="UniProtKB">
        <authorList>
            <consortium name="RefSeq"/>
        </authorList>
    </citation>
    <scope>IDENTIFICATION</scope>
    <source>
        <strain evidence="4">S238N-H82</strain>
        <tissue evidence="4">Testes</tissue>
    </source>
</reference>
<keyword evidence="2" id="KW-0812">Transmembrane</keyword>
<dbReference type="Proteomes" id="UP000001554">
    <property type="component" value="Chromosome 14"/>
</dbReference>
<keyword evidence="3" id="KW-1185">Reference proteome</keyword>
<dbReference type="AlphaFoldDB" id="A0A9J7NC26"/>
<keyword evidence="2" id="KW-1133">Transmembrane helix</keyword>
<accession>A0A9J7NC26</accession>
<sequence length="160" mass="17142">MQATTNIEAIIGGSVGGCLLALCLLIAGCIWWRRCGRKHPDDRGRAVPCDYTGIEMQHRQEPGPAPRVSSRPATPPSTPDPASWTFPKKISDDGLCTPLMDTQDPGPPNNAHDVHEKEANHPLQPIPLQPEDQAGPAGGRGEPVGSSRDDVSFRSPVQNV</sequence>
<dbReference type="KEGG" id="bfo:118431168"/>
<evidence type="ECO:0000256" key="1">
    <source>
        <dbReference type="SAM" id="MobiDB-lite"/>
    </source>
</evidence>
<evidence type="ECO:0000313" key="4">
    <source>
        <dbReference type="RefSeq" id="XP_035698179.1"/>
    </source>
</evidence>
<organism evidence="3 4">
    <name type="scientific">Branchiostoma floridae</name>
    <name type="common">Florida lancelet</name>
    <name type="synonym">Amphioxus</name>
    <dbReference type="NCBI Taxonomy" id="7739"/>
    <lineage>
        <taxon>Eukaryota</taxon>
        <taxon>Metazoa</taxon>
        <taxon>Chordata</taxon>
        <taxon>Cephalochordata</taxon>
        <taxon>Leptocardii</taxon>
        <taxon>Amphioxiformes</taxon>
        <taxon>Branchiostomatidae</taxon>
        <taxon>Branchiostoma</taxon>
    </lineage>
</organism>
<dbReference type="GeneID" id="118431168"/>
<name>A0A9J7NC26_BRAFL</name>
<proteinExistence type="predicted"/>
<evidence type="ECO:0000313" key="3">
    <source>
        <dbReference type="Proteomes" id="UP000001554"/>
    </source>
</evidence>
<reference evidence="3" key="1">
    <citation type="journal article" date="2020" name="Nat. Ecol. Evol.">
        <title>Deeply conserved synteny resolves early events in vertebrate evolution.</title>
        <authorList>
            <person name="Simakov O."/>
            <person name="Marletaz F."/>
            <person name="Yue J.X."/>
            <person name="O'Connell B."/>
            <person name="Jenkins J."/>
            <person name="Brandt A."/>
            <person name="Calef R."/>
            <person name="Tung C.H."/>
            <person name="Huang T.K."/>
            <person name="Schmutz J."/>
            <person name="Satoh N."/>
            <person name="Yu J.K."/>
            <person name="Putnam N.H."/>
            <person name="Green R.E."/>
            <person name="Rokhsar D.S."/>
        </authorList>
    </citation>
    <scope>NUCLEOTIDE SEQUENCE [LARGE SCALE GENOMIC DNA]</scope>
    <source>
        <strain evidence="3">S238N-H82</strain>
    </source>
</reference>
<feature type="region of interest" description="Disordered" evidence="1">
    <location>
        <begin position="54"/>
        <end position="160"/>
    </location>
</feature>
<evidence type="ECO:0000256" key="2">
    <source>
        <dbReference type="SAM" id="Phobius"/>
    </source>
</evidence>
<keyword evidence="2" id="KW-0472">Membrane</keyword>
<dbReference type="RefSeq" id="XP_035698179.1">
    <property type="nucleotide sequence ID" value="XM_035842286.1"/>
</dbReference>
<feature type="transmembrane region" description="Helical" evidence="2">
    <location>
        <begin position="6"/>
        <end position="32"/>
    </location>
</feature>
<gene>
    <name evidence="4" type="primary">LOC118431168</name>
</gene>
<protein>
    <submittedName>
        <fullName evidence="4">Uncharacterized protein LOC118431168</fullName>
    </submittedName>
</protein>